<dbReference type="EMBL" id="SRLO01000114">
    <property type="protein sequence ID" value="TNN74404.1"/>
    <property type="molecule type" value="Genomic_DNA"/>
</dbReference>
<protein>
    <submittedName>
        <fullName evidence="2">Uncharacterized protein</fullName>
    </submittedName>
</protein>
<evidence type="ECO:0000313" key="3">
    <source>
        <dbReference type="Proteomes" id="UP000314294"/>
    </source>
</evidence>
<feature type="region of interest" description="Disordered" evidence="1">
    <location>
        <begin position="28"/>
        <end position="51"/>
    </location>
</feature>
<evidence type="ECO:0000313" key="2">
    <source>
        <dbReference type="EMBL" id="TNN74404.1"/>
    </source>
</evidence>
<proteinExistence type="predicted"/>
<evidence type="ECO:0000256" key="1">
    <source>
        <dbReference type="SAM" id="MobiDB-lite"/>
    </source>
</evidence>
<name>A0A4Z2IAS7_9TELE</name>
<accession>A0A4Z2IAS7</accession>
<dbReference type="Proteomes" id="UP000314294">
    <property type="component" value="Unassembled WGS sequence"/>
</dbReference>
<dbReference type="AlphaFoldDB" id="A0A4Z2IAS7"/>
<organism evidence="2 3">
    <name type="scientific">Liparis tanakae</name>
    <name type="common">Tanaka's snailfish</name>
    <dbReference type="NCBI Taxonomy" id="230148"/>
    <lineage>
        <taxon>Eukaryota</taxon>
        <taxon>Metazoa</taxon>
        <taxon>Chordata</taxon>
        <taxon>Craniata</taxon>
        <taxon>Vertebrata</taxon>
        <taxon>Euteleostomi</taxon>
        <taxon>Actinopterygii</taxon>
        <taxon>Neopterygii</taxon>
        <taxon>Teleostei</taxon>
        <taxon>Neoteleostei</taxon>
        <taxon>Acanthomorphata</taxon>
        <taxon>Eupercaria</taxon>
        <taxon>Perciformes</taxon>
        <taxon>Cottioidei</taxon>
        <taxon>Cottales</taxon>
        <taxon>Liparidae</taxon>
        <taxon>Liparis</taxon>
    </lineage>
</organism>
<sequence length="61" mass="6894">METILSVTACLRAADLIQTYFSISQPLSLQSCPPERKSDRDAAARTNTRPRLQMIMLRKAK</sequence>
<feature type="compositionally biased region" description="Basic and acidic residues" evidence="1">
    <location>
        <begin position="34"/>
        <end position="43"/>
    </location>
</feature>
<reference evidence="2 3" key="1">
    <citation type="submission" date="2019-03" db="EMBL/GenBank/DDBJ databases">
        <title>First draft genome of Liparis tanakae, snailfish: a comprehensive survey of snailfish specific genes.</title>
        <authorList>
            <person name="Kim W."/>
            <person name="Song I."/>
            <person name="Jeong J.-H."/>
            <person name="Kim D."/>
            <person name="Kim S."/>
            <person name="Ryu S."/>
            <person name="Song J.Y."/>
            <person name="Lee S.K."/>
        </authorList>
    </citation>
    <scope>NUCLEOTIDE SEQUENCE [LARGE SCALE GENOMIC DNA]</scope>
    <source>
        <tissue evidence="2">Muscle</tissue>
    </source>
</reference>
<keyword evidence="3" id="KW-1185">Reference proteome</keyword>
<comment type="caution">
    <text evidence="2">The sequence shown here is derived from an EMBL/GenBank/DDBJ whole genome shotgun (WGS) entry which is preliminary data.</text>
</comment>
<gene>
    <name evidence="2" type="ORF">EYF80_015363</name>
</gene>